<name>A0AAE5WVC1_9HYPH</name>
<organism evidence="1 2">
    <name type="scientific">Rhizobium acidisoli</name>
    <dbReference type="NCBI Taxonomy" id="1538158"/>
    <lineage>
        <taxon>Bacteria</taxon>
        <taxon>Pseudomonadati</taxon>
        <taxon>Pseudomonadota</taxon>
        <taxon>Alphaproteobacteria</taxon>
        <taxon>Hyphomicrobiales</taxon>
        <taxon>Rhizobiaceae</taxon>
        <taxon>Rhizobium/Agrobacterium group</taxon>
        <taxon>Rhizobium</taxon>
    </lineage>
</organism>
<keyword evidence="1" id="KW-0614">Plasmid</keyword>
<gene>
    <name evidence="1" type="ORF">CO657_36565</name>
</gene>
<evidence type="ECO:0000313" key="1">
    <source>
        <dbReference type="EMBL" id="QAS83288.1"/>
    </source>
</evidence>
<geneLocation type="plasmid" evidence="2">
    <name>prapfh23d</name>
</geneLocation>
<proteinExistence type="predicted"/>
<accession>A0AAE5WVC1</accession>
<protein>
    <submittedName>
        <fullName evidence="1">Uncharacterized protein</fullName>
    </submittedName>
</protein>
<dbReference type="EMBL" id="CP035002">
    <property type="protein sequence ID" value="QAS83288.1"/>
    <property type="molecule type" value="Genomic_DNA"/>
</dbReference>
<keyword evidence="2" id="KW-1185">Reference proteome</keyword>
<dbReference type="KEGG" id="rad:CO657_36565"/>
<dbReference type="Proteomes" id="UP000220927">
    <property type="component" value="Plasmid pRapFH23d"/>
</dbReference>
<sequence>MDKVSVYSTTRSTVHSWIVSTPNKTFECLGKAIEYAREHSDELNAIEVFVHGEENRYDIISGSELAVLISSVCLRH</sequence>
<evidence type="ECO:0000313" key="2">
    <source>
        <dbReference type="Proteomes" id="UP000220927"/>
    </source>
</evidence>
<reference evidence="1 2" key="1">
    <citation type="submission" date="2019-01" db="EMBL/GenBank/DDBJ databases">
        <title>Genomic insights into the origins and evolution of symbiotic genes in the Phaseolus vulgaris microsymbionts.</title>
        <authorList>
            <person name="Tong W."/>
        </authorList>
    </citation>
    <scope>NUCLEOTIDE SEQUENCE [LARGE SCALE GENOMIC DNA]</scope>
    <source>
        <strain evidence="1 2">FH23</strain>
        <plasmid evidence="2">prapfh23d</plasmid>
    </source>
</reference>
<dbReference type="AlphaFoldDB" id="A0AAE5WVC1"/>